<evidence type="ECO:0000313" key="8">
    <source>
        <dbReference type="EMBL" id="CAB1128159.1"/>
    </source>
</evidence>
<name>A0A6F8ZEY8_9FIRM</name>
<protein>
    <submittedName>
        <fullName evidence="8">YitT family protein</fullName>
    </submittedName>
</protein>
<dbReference type="PIRSF" id="PIRSF006483">
    <property type="entry name" value="Membrane_protein_YitT"/>
    <property type="match status" value="1"/>
</dbReference>
<feature type="transmembrane region" description="Helical" evidence="6">
    <location>
        <begin position="52"/>
        <end position="76"/>
    </location>
</feature>
<dbReference type="EMBL" id="LR778114">
    <property type="protein sequence ID" value="CAB1128159.1"/>
    <property type="molecule type" value="Genomic_DNA"/>
</dbReference>
<feature type="transmembrane region" description="Helical" evidence="6">
    <location>
        <begin position="145"/>
        <end position="174"/>
    </location>
</feature>
<dbReference type="Proteomes" id="UP000503399">
    <property type="component" value="Chromosome"/>
</dbReference>
<dbReference type="GO" id="GO:0005886">
    <property type="term" value="C:plasma membrane"/>
    <property type="evidence" value="ECO:0007669"/>
    <property type="project" value="UniProtKB-SubCell"/>
</dbReference>
<evidence type="ECO:0000259" key="7">
    <source>
        <dbReference type="Pfam" id="PF10035"/>
    </source>
</evidence>
<dbReference type="InterPro" id="IPR003740">
    <property type="entry name" value="YitT"/>
</dbReference>
<dbReference type="Pfam" id="PF02588">
    <property type="entry name" value="YitT_membrane"/>
    <property type="match status" value="1"/>
</dbReference>
<feature type="transmembrane region" description="Helical" evidence="6">
    <location>
        <begin position="12"/>
        <end position="32"/>
    </location>
</feature>
<dbReference type="CDD" id="cd16380">
    <property type="entry name" value="YitT_C"/>
    <property type="match status" value="1"/>
</dbReference>
<dbReference type="AlphaFoldDB" id="A0A6F8ZEY8"/>
<organism evidence="8 9">
    <name type="scientific">Candidatus Hydrogenisulfobacillus filiaventi</name>
    <dbReference type="NCBI Taxonomy" id="2707344"/>
    <lineage>
        <taxon>Bacteria</taxon>
        <taxon>Bacillati</taxon>
        <taxon>Bacillota</taxon>
        <taxon>Clostridia</taxon>
        <taxon>Eubacteriales</taxon>
        <taxon>Clostridiales Family XVII. Incertae Sedis</taxon>
        <taxon>Candidatus Hydrogenisulfobacillus</taxon>
    </lineage>
</organism>
<dbReference type="PANTHER" id="PTHR33545">
    <property type="entry name" value="UPF0750 MEMBRANE PROTEIN YITT-RELATED"/>
    <property type="match status" value="1"/>
</dbReference>
<evidence type="ECO:0000256" key="3">
    <source>
        <dbReference type="ARBA" id="ARBA00022692"/>
    </source>
</evidence>
<evidence type="ECO:0000256" key="1">
    <source>
        <dbReference type="ARBA" id="ARBA00004651"/>
    </source>
</evidence>
<keyword evidence="4 6" id="KW-1133">Transmembrane helix</keyword>
<feature type="transmembrane region" description="Helical" evidence="6">
    <location>
        <begin position="115"/>
        <end position="133"/>
    </location>
</feature>
<keyword evidence="3 6" id="KW-0812">Transmembrane</keyword>
<dbReference type="InterPro" id="IPR019264">
    <property type="entry name" value="DUF2179"/>
</dbReference>
<evidence type="ECO:0000256" key="2">
    <source>
        <dbReference type="ARBA" id="ARBA00022475"/>
    </source>
</evidence>
<evidence type="ECO:0000313" key="9">
    <source>
        <dbReference type="Proteomes" id="UP000503399"/>
    </source>
</evidence>
<comment type="subcellular location">
    <subcellularLocation>
        <location evidence="1">Cell membrane</location>
        <topology evidence="1">Multi-pass membrane protein</topology>
    </subcellularLocation>
</comment>
<dbReference type="PANTHER" id="PTHR33545:SF5">
    <property type="entry name" value="UPF0750 MEMBRANE PROTEIN YITT"/>
    <property type="match status" value="1"/>
</dbReference>
<dbReference type="InterPro" id="IPR051461">
    <property type="entry name" value="UPF0750_membrane"/>
</dbReference>
<evidence type="ECO:0000256" key="5">
    <source>
        <dbReference type="ARBA" id="ARBA00023136"/>
    </source>
</evidence>
<reference evidence="8 9" key="1">
    <citation type="submission" date="2020-02" db="EMBL/GenBank/DDBJ databases">
        <authorList>
            <person name="Hogendoorn C."/>
        </authorList>
    </citation>
    <scope>NUCLEOTIDE SEQUENCE [LARGE SCALE GENOMIC DNA]</scope>
    <source>
        <strain evidence="8">R501</strain>
    </source>
</reference>
<proteinExistence type="predicted"/>
<accession>A0A6F8ZEY8</accession>
<evidence type="ECO:0000256" key="6">
    <source>
        <dbReference type="SAM" id="Phobius"/>
    </source>
</evidence>
<sequence length="292" mass="31381">MTPTVAVRIPGWRVWGPFALIAAGTAVTALGIDVFYAPNRISDGGVAGVGIILLYLLHLPVWVTLTALNLPLLWLSHRLWGGRVGVRTVFGTLMLSLWVGVFASLHLPAVTHNTLLAAIYGGILSGTGLGLVFRSRGTTGGTDVLARFLSHVLPISMGQGLLAVDFVIISAYGLVFDPQAALYSLIALFLSTRAVDLVQEGIAYARAFTIISDRPDEIARAILSEMGRGLTRWAGEGAYTGQHKTILFVLVSRPEVTRLKELVYRVDPRAFVVVGTVHEVIGEGFRSPPAEE</sequence>
<dbReference type="Pfam" id="PF10035">
    <property type="entry name" value="DUF2179"/>
    <property type="match status" value="1"/>
</dbReference>
<evidence type="ECO:0000256" key="4">
    <source>
        <dbReference type="ARBA" id="ARBA00022989"/>
    </source>
</evidence>
<dbReference type="InterPro" id="IPR015867">
    <property type="entry name" value="N-reg_PII/ATP_PRibTrfase_C"/>
</dbReference>
<dbReference type="KEGG" id="hfv:R50_0653"/>
<gene>
    <name evidence="8" type="ORF">R50_0653</name>
</gene>
<feature type="transmembrane region" description="Helical" evidence="6">
    <location>
        <begin position="88"/>
        <end position="109"/>
    </location>
</feature>
<keyword evidence="5 6" id="KW-0472">Membrane</keyword>
<keyword evidence="2" id="KW-1003">Cell membrane</keyword>
<dbReference type="Gene3D" id="3.30.70.120">
    <property type="match status" value="1"/>
</dbReference>
<feature type="domain" description="DUF2179" evidence="7">
    <location>
        <begin position="228"/>
        <end position="282"/>
    </location>
</feature>
<keyword evidence="9" id="KW-1185">Reference proteome</keyword>